<evidence type="ECO:0000256" key="4">
    <source>
        <dbReference type="ARBA" id="ARBA00022692"/>
    </source>
</evidence>
<name>A0A5A9Z5R2_9RHOB</name>
<dbReference type="InterPro" id="IPR050366">
    <property type="entry name" value="BP-dependent_transpt_permease"/>
</dbReference>
<keyword evidence="11" id="KW-1185">Reference proteome</keyword>
<comment type="similarity">
    <text evidence="7">Belongs to the binding-protein-dependent transport system permease family.</text>
</comment>
<keyword evidence="5 7" id="KW-1133">Transmembrane helix</keyword>
<feature type="transmembrane region" description="Helical" evidence="7">
    <location>
        <begin position="123"/>
        <end position="147"/>
    </location>
</feature>
<accession>A0A5A9Z5R2</accession>
<evidence type="ECO:0000256" key="8">
    <source>
        <dbReference type="SAM" id="MobiDB-lite"/>
    </source>
</evidence>
<dbReference type="CDD" id="cd06261">
    <property type="entry name" value="TM_PBP2"/>
    <property type="match status" value="1"/>
</dbReference>
<evidence type="ECO:0000256" key="1">
    <source>
        <dbReference type="ARBA" id="ARBA00004651"/>
    </source>
</evidence>
<evidence type="ECO:0000256" key="7">
    <source>
        <dbReference type="RuleBase" id="RU363032"/>
    </source>
</evidence>
<sequence>MAGSIRACASARCPPRNKEPDMTITTPDPRQGSASVFTAKSRARAFFQKYPILILLSIFWIVLMLAVAGLGHLVAPRDFMAMNLSERLSEPVGMGGTWAYPLGTDELGRDVVSRLIASIRISLTIAFLATLVSATIGVALGFLAAFLRGRAEQTILMVIDAQAAMPFMIIALAVLAFLGNSLTLFTILLGFYGWERIARIARGLAIAAQDQGYAAAVRDLGASPSRIYGLHILPNIASTLLVSMTLNFPEVILLESGLSFLGLGVQPPETSLGAMVGYGRDYIQSAPWIMLAPAAVIVVTTLCVSLLGDWLRDLFDPTLR</sequence>
<feature type="domain" description="ABC transmembrane type-1" evidence="9">
    <location>
        <begin position="119"/>
        <end position="308"/>
    </location>
</feature>
<keyword evidence="6 7" id="KW-0472">Membrane</keyword>
<evidence type="ECO:0000256" key="5">
    <source>
        <dbReference type="ARBA" id="ARBA00022989"/>
    </source>
</evidence>
<evidence type="ECO:0000256" key="3">
    <source>
        <dbReference type="ARBA" id="ARBA00022475"/>
    </source>
</evidence>
<dbReference type="Pfam" id="PF00528">
    <property type="entry name" value="BPD_transp_1"/>
    <property type="match status" value="1"/>
</dbReference>
<proteinExistence type="inferred from homology"/>
<dbReference type="PROSITE" id="PS50928">
    <property type="entry name" value="ABC_TM1"/>
    <property type="match status" value="1"/>
</dbReference>
<comment type="subcellular location">
    <subcellularLocation>
        <location evidence="1 7">Cell membrane</location>
        <topology evidence="1 7">Multi-pass membrane protein</topology>
    </subcellularLocation>
</comment>
<feature type="transmembrane region" description="Helical" evidence="7">
    <location>
        <begin position="167"/>
        <end position="192"/>
    </location>
</feature>
<feature type="region of interest" description="Disordered" evidence="8">
    <location>
        <begin position="12"/>
        <end position="33"/>
    </location>
</feature>
<feature type="compositionally biased region" description="Polar residues" evidence="8">
    <location>
        <begin position="23"/>
        <end position="33"/>
    </location>
</feature>
<evidence type="ECO:0000259" key="9">
    <source>
        <dbReference type="PROSITE" id="PS50928"/>
    </source>
</evidence>
<dbReference type="GO" id="GO:0005886">
    <property type="term" value="C:plasma membrane"/>
    <property type="evidence" value="ECO:0007669"/>
    <property type="project" value="UniProtKB-SubCell"/>
</dbReference>
<dbReference type="GO" id="GO:0055085">
    <property type="term" value="P:transmembrane transport"/>
    <property type="evidence" value="ECO:0007669"/>
    <property type="project" value="InterPro"/>
</dbReference>
<dbReference type="Gene3D" id="1.10.3720.10">
    <property type="entry name" value="MetI-like"/>
    <property type="match status" value="1"/>
</dbReference>
<feature type="transmembrane region" description="Helical" evidence="7">
    <location>
        <begin position="50"/>
        <end position="75"/>
    </location>
</feature>
<evidence type="ECO:0000313" key="10">
    <source>
        <dbReference type="EMBL" id="KAA0912369.1"/>
    </source>
</evidence>
<keyword evidence="2 7" id="KW-0813">Transport</keyword>
<organism evidence="10 11">
    <name type="scientific">Aquicoccus porphyridii</name>
    <dbReference type="NCBI Taxonomy" id="1852029"/>
    <lineage>
        <taxon>Bacteria</taxon>
        <taxon>Pseudomonadati</taxon>
        <taxon>Pseudomonadota</taxon>
        <taxon>Alphaproteobacteria</taxon>
        <taxon>Rhodobacterales</taxon>
        <taxon>Paracoccaceae</taxon>
        <taxon>Aquicoccus</taxon>
    </lineage>
</organism>
<protein>
    <submittedName>
        <fullName evidence="10">ABC transporter permease</fullName>
    </submittedName>
</protein>
<dbReference type="Proteomes" id="UP000325291">
    <property type="component" value="Unassembled WGS sequence"/>
</dbReference>
<evidence type="ECO:0000256" key="6">
    <source>
        <dbReference type="ARBA" id="ARBA00023136"/>
    </source>
</evidence>
<reference evidence="10 11" key="1">
    <citation type="submission" date="2019-07" db="EMBL/GenBank/DDBJ databases">
        <title>Aquicoccus porphyridii gen. nov., sp. nov., isolated from a small marine red alga, Porphyridium marinum.</title>
        <authorList>
            <person name="Liu L."/>
        </authorList>
    </citation>
    <scope>NUCLEOTIDE SEQUENCE [LARGE SCALE GENOMIC DNA]</scope>
    <source>
        <strain evidence="10 11">L1 8-17</strain>
    </source>
</reference>
<evidence type="ECO:0000256" key="2">
    <source>
        <dbReference type="ARBA" id="ARBA00022448"/>
    </source>
</evidence>
<dbReference type="PANTHER" id="PTHR43386:SF25">
    <property type="entry name" value="PEPTIDE ABC TRANSPORTER PERMEASE PROTEIN"/>
    <property type="match status" value="1"/>
</dbReference>
<dbReference type="InterPro" id="IPR035906">
    <property type="entry name" value="MetI-like_sf"/>
</dbReference>
<dbReference type="SUPFAM" id="SSF161098">
    <property type="entry name" value="MetI-like"/>
    <property type="match status" value="1"/>
</dbReference>
<keyword evidence="3" id="KW-1003">Cell membrane</keyword>
<dbReference type="InterPro" id="IPR000515">
    <property type="entry name" value="MetI-like"/>
</dbReference>
<comment type="caution">
    <text evidence="10">The sequence shown here is derived from an EMBL/GenBank/DDBJ whole genome shotgun (WGS) entry which is preliminary data.</text>
</comment>
<dbReference type="AlphaFoldDB" id="A0A5A9Z5R2"/>
<gene>
    <name evidence="10" type="ORF">FLO80_16270</name>
</gene>
<evidence type="ECO:0000313" key="11">
    <source>
        <dbReference type="Proteomes" id="UP000325291"/>
    </source>
</evidence>
<dbReference type="EMBL" id="VINQ01000014">
    <property type="protein sequence ID" value="KAA0912369.1"/>
    <property type="molecule type" value="Genomic_DNA"/>
</dbReference>
<keyword evidence="4 7" id="KW-0812">Transmembrane</keyword>
<dbReference type="PANTHER" id="PTHR43386">
    <property type="entry name" value="OLIGOPEPTIDE TRANSPORT SYSTEM PERMEASE PROTEIN APPC"/>
    <property type="match status" value="1"/>
</dbReference>
<feature type="transmembrane region" description="Helical" evidence="7">
    <location>
        <begin position="288"/>
        <end position="308"/>
    </location>
</feature>